<sequence>MFCMSGNQKTAEDLIEENREILEEYAEMDKEASDIAKAILKYYDSSLMRESNSMSSSPITA</sequence>
<accession>A0A1G6RV40</accession>
<proteinExistence type="predicted"/>
<evidence type="ECO:0000313" key="2">
    <source>
        <dbReference type="Proteomes" id="UP000324021"/>
    </source>
</evidence>
<evidence type="ECO:0000313" key="1">
    <source>
        <dbReference type="EMBL" id="SDD07795.1"/>
    </source>
</evidence>
<organism evidence="1 2">
    <name type="scientific">Natrinema hispanicum</name>
    <dbReference type="NCBI Taxonomy" id="392421"/>
    <lineage>
        <taxon>Archaea</taxon>
        <taxon>Methanobacteriati</taxon>
        <taxon>Methanobacteriota</taxon>
        <taxon>Stenosarchaea group</taxon>
        <taxon>Halobacteria</taxon>
        <taxon>Halobacteriales</taxon>
        <taxon>Natrialbaceae</taxon>
        <taxon>Natrinema</taxon>
    </lineage>
</organism>
<dbReference type="EMBL" id="FMZP01000012">
    <property type="protein sequence ID" value="SDD07795.1"/>
    <property type="molecule type" value="Genomic_DNA"/>
</dbReference>
<gene>
    <name evidence="1" type="ORF">SAMN05192552_101221</name>
</gene>
<dbReference type="AlphaFoldDB" id="A0A1G6RV40"/>
<protein>
    <submittedName>
        <fullName evidence="1">Uncharacterized protein</fullName>
    </submittedName>
</protein>
<dbReference type="Proteomes" id="UP000324021">
    <property type="component" value="Unassembled WGS sequence"/>
</dbReference>
<name>A0A1G6RV40_9EURY</name>
<reference evidence="1 2" key="1">
    <citation type="submission" date="2016-10" db="EMBL/GenBank/DDBJ databases">
        <authorList>
            <person name="Varghese N."/>
            <person name="Submissions S."/>
        </authorList>
    </citation>
    <scope>NUCLEOTIDE SEQUENCE [LARGE SCALE GENOMIC DNA]</scope>
    <source>
        <strain evidence="1 2">CDM_1</strain>
    </source>
</reference>